<dbReference type="EMBL" id="LAZR01038042">
    <property type="protein sequence ID" value="KKL20584.1"/>
    <property type="molecule type" value="Genomic_DNA"/>
</dbReference>
<evidence type="ECO:0000313" key="1">
    <source>
        <dbReference type="EMBL" id="KKL20584.1"/>
    </source>
</evidence>
<comment type="caution">
    <text evidence="1">The sequence shown here is derived from an EMBL/GenBank/DDBJ whole genome shotgun (WGS) entry which is preliminary data.</text>
</comment>
<gene>
    <name evidence="1" type="ORF">LCGC14_2454010</name>
</gene>
<dbReference type="AlphaFoldDB" id="A0A0F9BF97"/>
<accession>A0A0F9BF97</accession>
<reference evidence="1" key="1">
    <citation type="journal article" date="2015" name="Nature">
        <title>Complex archaea that bridge the gap between prokaryotes and eukaryotes.</title>
        <authorList>
            <person name="Spang A."/>
            <person name="Saw J.H."/>
            <person name="Jorgensen S.L."/>
            <person name="Zaremba-Niedzwiedzka K."/>
            <person name="Martijn J."/>
            <person name="Lind A.E."/>
            <person name="van Eijk R."/>
            <person name="Schleper C."/>
            <person name="Guy L."/>
            <person name="Ettema T.J."/>
        </authorList>
    </citation>
    <scope>NUCLEOTIDE SEQUENCE</scope>
</reference>
<protein>
    <submittedName>
        <fullName evidence="1">Uncharacterized protein</fullName>
    </submittedName>
</protein>
<organism evidence="1">
    <name type="scientific">marine sediment metagenome</name>
    <dbReference type="NCBI Taxonomy" id="412755"/>
    <lineage>
        <taxon>unclassified sequences</taxon>
        <taxon>metagenomes</taxon>
        <taxon>ecological metagenomes</taxon>
    </lineage>
</organism>
<sequence>MGHTKGNWLISKRDGHSNGVRPVIHTMDTDRIAVISYRGVSTIKEADANARLIAAAPDLLEACTHGAMSNHHSACSHGKRGDGNTCECHVGKCQKAIEKTKSS</sequence>
<name>A0A0F9BF97_9ZZZZ</name>
<proteinExistence type="predicted"/>